<sequence>MNSVNVLPSDAMLGRQYLSAHLPFQPVTGNLSTGKEHSGGRAESVPTPTTFRHHNKTNEPQGE</sequence>
<evidence type="ECO:0000256" key="1">
    <source>
        <dbReference type="SAM" id="MobiDB-lite"/>
    </source>
</evidence>
<gene>
    <name evidence="2" type="ORF">EHSB41UT_02537</name>
</gene>
<keyword evidence="3" id="KW-1185">Reference proteome</keyword>
<name>A0A1X7AKB7_9GAMM</name>
<protein>
    <submittedName>
        <fullName evidence="2">Uncharacterized protein</fullName>
    </submittedName>
</protein>
<feature type="region of interest" description="Disordered" evidence="1">
    <location>
        <begin position="25"/>
        <end position="63"/>
    </location>
</feature>
<organism evidence="2 3">
    <name type="scientific">Parendozoicomonas haliclonae</name>
    <dbReference type="NCBI Taxonomy" id="1960125"/>
    <lineage>
        <taxon>Bacteria</taxon>
        <taxon>Pseudomonadati</taxon>
        <taxon>Pseudomonadota</taxon>
        <taxon>Gammaproteobacteria</taxon>
        <taxon>Oceanospirillales</taxon>
        <taxon>Endozoicomonadaceae</taxon>
        <taxon>Parendozoicomonas</taxon>
    </lineage>
</organism>
<evidence type="ECO:0000313" key="2">
    <source>
        <dbReference type="EMBL" id="SMA47740.1"/>
    </source>
</evidence>
<accession>A0A1X7AKB7</accession>
<proteinExistence type="predicted"/>
<evidence type="ECO:0000313" key="3">
    <source>
        <dbReference type="Proteomes" id="UP000196573"/>
    </source>
</evidence>
<dbReference type="EMBL" id="FWPT01000005">
    <property type="protein sequence ID" value="SMA47740.1"/>
    <property type="molecule type" value="Genomic_DNA"/>
</dbReference>
<reference evidence="2 3" key="1">
    <citation type="submission" date="2017-03" db="EMBL/GenBank/DDBJ databases">
        <authorList>
            <person name="Afonso C.L."/>
            <person name="Miller P.J."/>
            <person name="Scott M.A."/>
            <person name="Spackman E."/>
            <person name="Goraichik I."/>
            <person name="Dimitrov K.M."/>
            <person name="Suarez D.L."/>
            <person name="Swayne D.E."/>
        </authorList>
    </citation>
    <scope>NUCLEOTIDE SEQUENCE [LARGE SCALE GENOMIC DNA]</scope>
    <source>
        <strain evidence="2">SB41UT1</strain>
    </source>
</reference>
<dbReference type="AlphaFoldDB" id="A0A1X7AKB7"/>
<dbReference type="Proteomes" id="UP000196573">
    <property type="component" value="Unassembled WGS sequence"/>
</dbReference>